<dbReference type="AlphaFoldDB" id="A0A8J3BLG3"/>
<dbReference type="InterPro" id="IPR013078">
    <property type="entry name" value="His_Pase_superF_clade-1"/>
</dbReference>
<accession>A0A8J3BLG3</accession>
<reference evidence="1" key="1">
    <citation type="journal article" date="2014" name="Int. J. Syst. Evol. Microbiol.">
        <title>Complete genome sequence of Corynebacterium casei LMG S-19264T (=DSM 44701T), isolated from a smear-ripened cheese.</title>
        <authorList>
            <consortium name="US DOE Joint Genome Institute (JGI-PGF)"/>
            <person name="Walter F."/>
            <person name="Albersmeier A."/>
            <person name="Kalinowski J."/>
            <person name="Ruckert C."/>
        </authorList>
    </citation>
    <scope>NUCLEOTIDE SEQUENCE</scope>
    <source>
        <strain evidence="1">JCM 12862</strain>
    </source>
</reference>
<organism evidence="1 2">
    <name type="scientific">Yeosuana aromativorans</name>
    <dbReference type="NCBI Taxonomy" id="288019"/>
    <lineage>
        <taxon>Bacteria</taxon>
        <taxon>Pseudomonadati</taxon>
        <taxon>Bacteroidota</taxon>
        <taxon>Flavobacteriia</taxon>
        <taxon>Flavobacteriales</taxon>
        <taxon>Flavobacteriaceae</taxon>
        <taxon>Yeosuana</taxon>
    </lineage>
</organism>
<dbReference type="Proteomes" id="UP000612329">
    <property type="component" value="Unassembled WGS sequence"/>
</dbReference>
<dbReference type="Gene3D" id="3.40.50.1240">
    <property type="entry name" value="Phosphoglycerate mutase-like"/>
    <property type="match status" value="1"/>
</dbReference>
<keyword evidence="2" id="KW-1185">Reference proteome</keyword>
<dbReference type="RefSeq" id="WP_188653714.1">
    <property type="nucleotide sequence ID" value="NZ_BMNR01000005.1"/>
</dbReference>
<dbReference type="InterPro" id="IPR029033">
    <property type="entry name" value="His_PPase_superfam"/>
</dbReference>
<dbReference type="Pfam" id="PF00300">
    <property type="entry name" value="His_Phos_1"/>
    <property type="match status" value="1"/>
</dbReference>
<protein>
    <submittedName>
        <fullName evidence="1">Phosphoglycerate mutase</fullName>
    </submittedName>
</protein>
<sequence length="160" mass="18007">MKKLILIRHAKSSWEQNLSDHNRPLSSRGFKDAENVSRELLGQLKPNLVLSSDALRAKTTAEIFISTLGISHEIFVLNHDLYDFSGNNLLSVIKNTSKSINELLVFGHNNAITFFVNTYGNQYIDNVPTCGVAVIEFDIDNWTDLKKGRTIKTVYPKGLL</sequence>
<name>A0A8J3BLG3_9FLAO</name>
<evidence type="ECO:0000313" key="2">
    <source>
        <dbReference type="Proteomes" id="UP000612329"/>
    </source>
</evidence>
<proteinExistence type="predicted"/>
<reference evidence="1" key="2">
    <citation type="submission" date="2020-09" db="EMBL/GenBank/DDBJ databases">
        <authorList>
            <person name="Sun Q."/>
            <person name="Ohkuma M."/>
        </authorList>
    </citation>
    <scope>NUCLEOTIDE SEQUENCE</scope>
    <source>
        <strain evidence="1">JCM 12862</strain>
    </source>
</reference>
<dbReference type="SMART" id="SM00855">
    <property type="entry name" value="PGAM"/>
    <property type="match status" value="1"/>
</dbReference>
<comment type="caution">
    <text evidence="1">The sequence shown here is derived from an EMBL/GenBank/DDBJ whole genome shotgun (WGS) entry which is preliminary data.</text>
</comment>
<gene>
    <name evidence="1" type="ORF">GCM10007962_25530</name>
</gene>
<dbReference type="PANTHER" id="PTHR47623:SF1">
    <property type="entry name" value="OS09G0287300 PROTEIN"/>
    <property type="match status" value="1"/>
</dbReference>
<dbReference type="SUPFAM" id="SSF53254">
    <property type="entry name" value="Phosphoglycerate mutase-like"/>
    <property type="match status" value="1"/>
</dbReference>
<dbReference type="EMBL" id="BMNR01000005">
    <property type="protein sequence ID" value="GGK30133.1"/>
    <property type="molecule type" value="Genomic_DNA"/>
</dbReference>
<dbReference type="PANTHER" id="PTHR47623">
    <property type="entry name" value="OS09G0287300 PROTEIN"/>
    <property type="match status" value="1"/>
</dbReference>
<evidence type="ECO:0000313" key="1">
    <source>
        <dbReference type="EMBL" id="GGK30133.1"/>
    </source>
</evidence>
<dbReference type="CDD" id="cd07040">
    <property type="entry name" value="HP"/>
    <property type="match status" value="1"/>
</dbReference>